<evidence type="ECO:0000313" key="2">
    <source>
        <dbReference type="EMBL" id="MBD8039857.1"/>
    </source>
</evidence>
<dbReference type="InterPro" id="IPR025665">
    <property type="entry name" value="Beta-barrel_OMP_2"/>
</dbReference>
<dbReference type="Pfam" id="PF13568">
    <property type="entry name" value="OMP_b-brl_2"/>
    <property type="match status" value="1"/>
</dbReference>
<keyword evidence="3" id="KW-1185">Reference proteome</keyword>
<dbReference type="RefSeq" id="WP_022039594.1">
    <property type="nucleotide sequence ID" value="NZ_JACSPP010000010.1"/>
</dbReference>
<organism evidence="2 3">
    <name type="scientific">Phocaeicola intestinalis</name>
    <dbReference type="NCBI Taxonomy" id="2762212"/>
    <lineage>
        <taxon>Bacteria</taxon>
        <taxon>Pseudomonadati</taxon>
        <taxon>Bacteroidota</taxon>
        <taxon>Bacteroidia</taxon>
        <taxon>Bacteroidales</taxon>
        <taxon>Bacteroidaceae</taxon>
        <taxon>Phocaeicola</taxon>
    </lineage>
</organism>
<comment type="caution">
    <text evidence="2">The sequence shown here is derived from an EMBL/GenBank/DDBJ whole genome shotgun (WGS) entry which is preliminary data.</text>
</comment>
<evidence type="ECO:0000259" key="1">
    <source>
        <dbReference type="Pfam" id="PF13568"/>
    </source>
</evidence>
<dbReference type="Proteomes" id="UP000620874">
    <property type="component" value="Unassembled WGS sequence"/>
</dbReference>
<sequence length="206" mass="23040">MKKLVLTVLFGMIALVGFSQVRWDAQFGVNFSNMTKMDDSKALPGFNLGIGMDYSITDMWSFKSGVMFSSKGWKYKEDGYKDTYRPVYLEIPLMGAWKTNITDNVKFVVNAGPYLAIGLGGKNKEHWDSGEDTKLFSGEDGRDAIMNRFDLGLQYGIGFELADRYLINLTGQNGFICPFNGDVIDEDGDKISPKNMSFAISVGYIF</sequence>
<protein>
    <submittedName>
        <fullName evidence="2">PorT family protein</fullName>
    </submittedName>
</protein>
<accession>A0ABR8Y6M8</accession>
<feature type="domain" description="Outer membrane protein beta-barrel" evidence="1">
    <location>
        <begin position="20"/>
        <end position="169"/>
    </location>
</feature>
<name>A0ABR8Y6M8_9BACT</name>
<evidence type="ECO:0000313" key="3">
    <source>
        <dbReference type="Proteomes" id="UP000620874"/>
    </source>
</evidence>
<reference evidence="2 3" key="1">
    <citation type="submission" date="2020-08" db="EMBL/GenBank/DDBJ databases">
        <title>A Genomic Blueprint of the Chicken Gut Microbiome.</title>
        <authorList>
            <person name="Gilroy R."/>
            <person name="Ravi A."/>
            <person name="Getino M."/>
            <person name="Pursley I."/>
            <person name="Horton D.L."/>
            <person name="Alikhan N.-F."/>
            <person name="Baker D."/>
            <person name="Gharbi K."/>
            <person name="Hall N."/>
            <person name="Watson M."/>
            <person name="Adriaenssens E.M."/>
            <person name="Foster-Nyarko E."/>
            <person name="Jarju S."/>
            <person name="Secka A."/>
            <person name="Antonio M."/>
            <person name="Oren A."/>
            <person name="Chaudhuri R."/>
            <person name="La Ragione R.M."/>
            <person name="Hildebrand F."/>
            <person name="Pallen M.J."/>
        </authorList>
    </citation>
    <scope>NUCLEOTIDE SEQUENCE [LARGE SCALE GENOMIC DNA]</scope>
    <source>
        <strain evidence="2 3">Sa1CVN1</strain>
    </source>
</reference>
<proteinExistence type="predicted"/>
<gene>
    <name evidence="2" type="ORF">H9625_05235</name>
</gene>
<dbReference type="EMBL" id="JACSPP010000010">
    <property type="protein sequence ID" value="MBD8039857.1"/>
    <property type="molecule type" value="Genomic_DNA"/>
</dbReference>